<dbReference type="InterPro" id="IPR000415">
    <property type="entry name" value="Nitroreductase-like"/>
</dbReference>
<dbReference type="Pfam" id="PF00881">
    <property type="entry name" value="Nitroreductase"/>
    <property type="match status" value="1"/>
</dbReference>
<organism evidence="4 5">
    <name type="scientific">Allocoprobacillus halotolerans</name>
    <dbReference type="NCBI Taxonomy" id="2944914"/>
    <lineage>
        <taxon>Bacteria</taxon>
        <taxon>Bacillati</taxon>
        <taxon>Bacillota</taxon>
        <taxon>Erysipelotrichia</taxon>
        <taxon>Erysipelotrichales</taxon>
        <taxon>Erysipelotrichaceae</taxon>
        <taxon>Allocoprobacillus</taxon>
    </lineage>
</organism>
<protein>
    <submittedName>
        <fullName evidence="4">Nitroreductase family protein</fullName>
    </submittedName>
</protein>
<dbReference type="Proteomes" id="UP001060112">
    <property type="component" value="Chromosome"/>
</dbReference>
<keyword evidence="5" id="KW-1185">Reference proteome</keyword>
<evidence type="ECO:0000256" key="2">
    <source>
        <dbReference type="ARBA" id="ARBA00023002"/>
    </source>
</evidence>
<dbReference type="EMBL" id="CP101620">
    <property type="protein sequence ID" value="UTY40694.1"/>
    <property type="molecule type" value="Genomic_DNA"/>
</dbReference>
<proteinExistence type="inferred from homology"/>
<sequence>MKTLDTIQKRKSPETFLSTPISTNDMQTIVEAGLYAPIFGKIHFTVINDKEMINKINIVTLEMMKNSGNEFAKAMANQPGYNATRNAPTVVVLSALGGNDENGFNMANVSCAAQNMLLAATELGIGSRFAMGPIMAFSQESILQMLHLPDGYTPLVMVLLGNIDDSFEKRHKEADNISYIDAQL</sequence>
<evidence type="ECO:0000313" key="4">
    <source>
        <dbReference type="EMBL" id="UTY40694.1"/>
    </source>
</evidence>
<evidence type="ECO:0000313" key="5">
    <source>
        <dbReference type="Proteomes" id="UP001060112"/>
    </source>
</evidence>
<name>A0ABY5I8J5_9FIRM</name>
<gene>
    <name evidence="4" type="ORF">NMU03_08045</name>
</gene>
<dbReference type="InterPro" id="IPR029479">
    <property type="entry name" value="Nitroreductase"/>
</dbReference>
<comment type="similarity">
    <text evidence="1">Belongs to the nitroreductase family.</text>
</comment>
<keyword evidence="2" id="KW-0560">Oxidoreductase</keyword>
<dbReference type="PANTHER" id="PTHR43673">
    <property type="entry name" value="NAD(P)H NITROREDUCTASE YDGI-RELATED"/>
    <property type="match status" value="1"/>
</dbReference>
<dbReference type="RefSeq" id="WP_290142138.1">
    <property type="nucleotide sequence ID" value="NZ_CP101620.1"/>
</dbReference>
<feature type="domain" description="Nitroreductase" evidence="3">
    <location>
        <begin position="7"/>
        <end position="161"/>
    </location>
</feature>
<evidence type="ECO:0000256" key="1">
    <source>
        <dbReference type="ARBA" id="ARBA00007118"/>
    </source>
</evidence>
<dbReference type="SUPFAM" id="SSF55469">
    <property type="entry name" value="FMN-dependent nitroreductase-like"/>
    <property type="match status" value="1"/>
</dbReference>
<accession>A0ABY5I8J5</accession>
<dbReference type="PANTHER" id="PTHR43673:SF10">
    <property type="entry name" value="NADH DEHYDROGENASE_NAD(P)H NITROREDUCTASE XCC3605-RELATED"/>
    <property type="match status" value="1"/>
</dbReference>
<dbReference type="Gene3D" id="3.40.109.10">
    <property type="entry name" value="NADH Oxidase"/>
    <property type="match status" value="1"/>
</dbReference>
<reference evidence="4" key="1">
    <citation type="submission" date="2022-07" db="EMBL/GenBank/DDBJ databases">
        <title>Faecal culturing of patients with breast cancer.</title>
        <authorList>
            <person name="Teng N.M.Y."/>
            <person name="Kiu R."/>
            <person name="Evans R."/>
            <person name="Baker D.J."/>
            <person name="Zenner C."/>
            <person name="Robinson S.D."/>
            <person name="Hall L.J."/>
        </authorList>
    </citation>
    <scope>NUCLEOTIDE SEQUENCE</scope>
    <source>
        <strain evidence="4">LH1062</strain>
    </source>
</reference>
<evidence type="ECO:0000259" key="3">
    <source>
        <dbReference type="Pfam" id="PF00881"/>
    </source>
</evidence>